<reference evidence="2" key="1">
    <citation type="journal article" date="2021" name="Genome Biol. Evol.">
        <title>A High-Quality Reference Genome for a Parasitic Bivalve with Doubly Uniparental Inheritance (Bivalvia: Unionida).</title>
        <authorList>
            <person name="Smith C.H."/>
        </authorList>
    </citation>
    <scope>NUCLEOTIDE SEQUENCE</scope>
    <source>
        <strain evidence="2">CHS0354</strain>
    </source>
</reference>
<gene>
    <name evidence="2" type="ORF">CHS0354_002609</name>
</gene>
<feature type="transmembrane region" description="Helical" evidence="1">
    <location>
        <begin position="40"/>
        <end position="61"/>
    </location>
</feature>
<keyword evidence="1" id="KW-1133">Transmembrane helix</keyword>
<dbReference type="EMBL" id="JAEAOA010000213">
    <property type="protein sequence ID" value="KAK3576821.1"/>
    <property type="molecule type" value="Genomic_DNA"/>
</dbReference>
<name>A0AAE0RNL0_9BIVA</name>
<protein>
    <submittedName>
        <fullName evidence="2">Uncharacterized protein</fullName>
    </submittedName>
</protein>
<reference evidence="2" key="3">
    <citation type="submission" date="2023-05" db="EMBL/GenBank/DDBJ databases">
        <authorList>
            <person name="Smith C.H."/>
        </authorList>
    </citation>
    <scope>NUCLEOTIDE SEQUENCE</scope>
    <source>
        <strain evidence="2">CHS0354</strain>
        <tissue evidence="2">Mantle</tissue>
    </source>
</reference>
<sequence>MNWRPWRFGNIHGIHHITRGATDEDDASTFYNDHEKRSWWYPWSVPGFQVVLCSACVWALLPFPHRNPGPCTFL</sequence>
<comment type="caution">
    <text evidence="2">The sequence shown here is derived from an EMBL/GenBank/DDBJ whole genome shotgun (WGS) entry which is preliminary data.</text>
</comment>
<organism evidence="2 3">
    <name type="scientific">Potamilus streckersoni</name>
    <dbReference type="NCBI Taxonomy" id="2493646"/>
    <lineage>
        <taxon>Eukaryota</taxon>
        <taxon>Metazoa</taxon>
        <taxon>Spiralia</taxon>
        <taxon>Lophotrochozoa</taxon>
        <taxon>Mollusca</taxon>
        <taxon>Bivalvia</taxon>
        <taxon>Autobranchia</taxon>
        <taxon>Heteroconchia</taxon>
        <taxon>Palaeoheterodonta</taxon>
        <taxon>Unionida</taxon>
        <taxon>Unionoidea</taxon>
        <taxon>Unionidae</taxon>
        <taxon>Ambleminae</taxon>
        <taxon>Lampsilini</taxon>
        <taxon>Potamilus</taxon>
    </lineage>
</organism>
<accession>A0AAE0RNL0</accession>
<evidence type="ECO:0000313" key="2">
    <source>
        <dbReference type="EMBL" id="KAK3576821.1"/>
    </source>
</evidence>
<proteinExistence type="predicted"/>
<keyword evidence="1" id="KW-0812">Transmembrane</keyword>
<dbReference type="Proteomes" id="UP001195483">
    <property type="component" value="Unassembled WGS sequence"/>
</dbReference>
<evidence type="ECO:0000313" key="3">
    <source>
        <dbReference type="Proteomes" id="UP001195483"/>
    </source>
</evidence>
<evidence type="ECO:0000256" key="1">
    <source>
        <dbReference type="SAM" id="Phobius"/>
    </source>
</evidence>
<dbReference type="AlphaFoldDB" id="A0AAE0RNL0"/>
<keyword evidence="1" id="KW-0472">Membrane</keyword>
<reference evidence="2" key="2">
    <citation type="journal article" date="2021" name="Genome Biol. Evol.">
        <title>Developing a high-quality reference genome for a parasitic bivalve with doubly uniparental inheritance (Bivalvia: Unionida).</title>
        <authorList>
            <person name="Smith C.H."/>
        </authorList>
    </citation>
    <scope>NUCLEOTIDE SEQUENCE</scope>
    <source>
        <strain evidence="2">CHS0354</strain>
        <tissue evidence="2">Mantle</tissue>
    </source>
</reference>
<keyword evidence="3" id="KW-1185">Reference proteome</keyword>
<feature type="non-terminal residue" evidence="2">
    <location>
        <position position="74"/>
    </location>
</feature>